<evidence type="ECO:0000256" key="9">
    <source>
        <dbReference type="ARBA" id="ARBA00023054"/>
    </source>
</evidence>
<evidence type="ECO:0000256" key="11">
    <source>
        <dbReference type="PROSITE-ProRule" id="PRU00552"/>
    </source>
</evidence>
<protein>
    <recommendedName>
        <fullName evidence="13">ATP-dependent RNA helicase</fullName>
        <ecNumber evidence="13">3.6.4.13</ecNumber>
    </recommendedName>
</protein>
<dbReference type="SMART" id="SM00487">
    <property type="entry name" value="DEXDc"/>
    <property type="match status" value="1"/>
</dbReference>
<dbReference type="InterPro" id="IPR056330">
    <property type="entry name" value="CTT_SPB4"/>
</dbReference>
<keyword evidence="6 12" id="KW-0347">Helicase</keyword>
<evidence type="ECO:0000256" key="10">
    <source>
        <dbReference type="ARBA" id="ARBA00038002"/>
    </source>
</evidence>
<keyword evidence="4 12" id="KW-0547">Nucleotide-binding</keyword>
<feature type="compositionally biased region" description="Basic and acidic residues" evidence="14">
    <location>
        <begin position="629"/>
        <end position="690"/>
    </location>
</feature>
<dbReference type="PROSITE" id="PS00039">
    <property type="entry name" value="DEAD_ATP_HELICASE"/>
    <property type="match status" value="1"/>
</dbReference>
<comment type="subcellular location">
    <subcellularLocation>
        <location evidence="1">Nucleus</location>
        <location evidence="1">Nucleolus</location>
    </subcellularLocation>
</comment>
<evidence type="ECO:0000256" key="3">
    <source>
        <dbReference type="ARBA" id="ARBA00022552"/>
    </source>
</evidence>
<evidence type="ECO:0000313" key="19">
    <source>
        <dbReference type="Proteomes" id="UP000279236"/>
    </source>
</evidence>
<dbReference type="Gene3D" id="3.40.50.300">
    <property type="entry name" value="P-loop containing nucleotide triphosphate hydrolases"/>
    <property type="match status" value="2"/>
</dbReference>
<dbReference type="InterPro" id="IPR014001">
    <property type="entry name" value="Helicase_ATP-bd"/>
</dbReference>
<evidence type="ECO:0000256" key="8">
    <source>
        <dbReference type="ARBA" id="ARBA00022884"/>
    </source>
</evidence>
<evidence type="ECO:0000256" key="5">
    <source>
        <dbReference type="ARBA" id="ARBA00022801"/>
    </source>
</evidence>
<dbReference type="GO" id="GO:0003724">
    <property type="term" value="F:RNA helicase activity"/>
    <property type="evidence" value="ECO:0007669"/>
    <property type="project" value="UniProtKB-EC"/>
</dbReference>
<dbReference type="InterPro" id="IPR025313">
    <property type="entry name" value="SPB4-like_CTE"/>
</dbReference>
<evidence type="ECO:0000256" key="7">
    <source>
        <dbReference type="ARBA" id="ARBA00022840"/>
    </source>
</evidence>
<feature type="domain" description="Helicase C-terminal" evidence="16">
    <location>
        <begin position="293"/>
        <end position="463"/>
    </location>
</feature>
<evidence type="ECO:0000259" key="15">
    <source>
        <dbReference type="PROSITE" id="PS51192"/>
    </source>
</evidence>
<dbReference type="Pfam" id="PF00270">
    <property type="entry name" value="DEAD"/>
    <property type="match status" value="1"/>
</dbReference>
<keyword evidence="9" id="KW-0175">Coiled coil</keyword>
<dbReference type="InterPro" id="IPR014014">
    <property type="entry name" value="RNA_helicase_DEAD_Q_motif"/>
</dbReference>
<keyword evidence="5 12" id="KW-0378">Hydrolase</keyword>
<evidence type="ECO:0000256" key="1">
    <source>
        <dbReference type="ARBA" id="ARBA00004604"/>
    </source>
</evidence>
<feature type="region of interest" description="Disordered" evidence="14">
    <location>
        <begin position="550"/>
        <end position="588"/>
    </location>
</feature>
<dbReference type="RefSeq" id="XP_028477843.1">
    <property type="nucleotide sequence ID" value="XM_028621391.1"/>
</dbReference>
<dbReference type="OrthoDB" id="7396459at2759"/>
<dbReference type="Proteomes" id="UP000279236">
    <property type="component" value="Unassembled WGS sequence"/>
</dbReference>
<dbReference type="Pfam" id="PF00271">
    <property type="entry name" value="Helicase_C"/>
    <property type="match status" value="1"/>
</dbReference>
<dbReference type="PANTHER" id="PTHR24031">
    <property type="entry name" value="RNA HELICASE"/>
    <property type="match status" value="1"/>
</dbReference>
<dbReference type="GO" id="GO:0005524">
    <property type="term" value="F:ATP binding"/>
    <property type="evidence" value="ECO:0007669"/>
    <property type="project" value="UniProtKB-UniRule"/>
</dbReference>
<evidence type="ECO:0000259" key="17">
    <source>
        <dbReference type="PROSITE" id="PS51195"/>
    </source>
</evidence>
<dbReference type="InterPro" id="IPR001650">
    <property type="entry name" value="Helicase_C-like"/>
</dbReference>
<feature type="domain" description="DEAD-box RNA helicase Q" evidence="17">
    <location>
        <begin position="15"/>
        <end position="43"/>
    </location>
</feature>
<dbReference type="AlphaFoldDB" id="A0A427Y073"/>
<sequence length="742" mass="82661">MKRPAPRAPGFGSAWTALEPALTPWIADVIAGQGFERMTPVQAGTIPRAVKHQDCVVEYFTLVWGAPFANPQAVTGSGKTLAFVVPVLERMVRNEHKYRKGEVAAIVIAPTRELASQIHQVFNMFLATIQPPPPEPVEGEETPLPVPGEYPLATLITSGTTTPYDTFFQLQSNILVGTPGRLASFLLGPRGMNAVRVGNLDVLVLDEADRLLSAPDHRRDVERIMRHLPKQRRTHLFSATMTDAVEEMVGLGLRNPVRIVVNLKDKRVAGETQERRVPMGLQNTYTVCNAGDKTLQLVRVLDREAAQHEASKMIVYFSTCAAVDYFYRVLSRLPELARFSLTSFHGDLPPRVRESSLAAFNSHASSHLTPAVLLCTDVASRGVDFPDIDVVVQYDAPTDPKTFSHRVGRTARAGRAGRAILLLSSGREEEYVNFLSVRKIPLARTGYLSSTLEEVEAAPAPVDPESTALMNRIREIVLTDRDLSDRAAKGMVSSVRAYTKHEASFIFRPTEIDFAALGTAFGVLRLPAMPEIRDWRKRCEKAKKRIEERKNKIVEDKPDDAKAAEATATATATEGTPTEAKEEEEYVPPVEWADAEVDWDTFAYATKARETARLVALEEKKAKVAASGPRDDSVEKKKRKIQAEVKEAWSNQKDRKARRDERHDKKDTRKRVEWEKKLAAGEDAPEPEKRVSKKKKVVDSDDELMADDYRSLKKEVHRERADKKASRAGAVKESAGMFDDLD</sequence>
<dbReference type="InterPro" id="IPR027417">
    <property type="entry name" value="P-loop_NTPase"/>
</dbReference>
<keyword evidence="19" id="KW-1185">Reference proteome</keyword>
<comment type="caution">
    <text evidence="18">The sequence shown here is derived from an EMBL/GenBank/DDBJ whole genome shotgun (WGS) entry which is preliminary data.</text>
</comment>
<feature type="domain" description="Helicase ATP-binding" evidence="15">
    <location>
        <begin position="72"/>
        <end position="259"/>
    </location>
</feature>
<reference evidence="18 19" key="1">
    <citation type="submission" date="2018-11" db="EMBL/GenBank/DDBJ databases">
        <title>Genome sequence of Apiotrichum porosum DSM 27194.</title>
        <authorList>
            <person name="Aliyu H."/>
            <person name="Gorte O."/>
            <person name="Ochsenreither K."/>
        </authorList>
    </citation>
    <scope>NUCLEOTIDE SEQUENCE [LARGE SCALE GENOMIC DNA]</scope>
    <source>
        <strain evidence="18 19">DSM 27194</strain>
    </source>
</reference>
<dbReference type="InterPro" id="IPR011545">
    <property type="entry name" value="DEAD/DEAH_box_helicase_dom"/>
</dbReference>
<proteinExistence type="inferred from homology"/>
<evidence type="ECO:0000256" key="6">
    <source>
        <dbReference type="ARBA" id="ARBA00022806"/>
    </source>
</evidence>
<dbReference type="GO" id="GO:0006364">
    <property type="term" value="P:rRNA processing"/>
    <property type="evidence" value="ECO:0007669"/>
    <property type="project" value="UniProtKB-KW"/>
</dbReference>
<dbReference type="GeneID" id="39590458"/>
<comment type="domain">
    <text evidence="13">The Q motif is unique to and characteristic of the DEAD box family of RNA helicases and controls ATP binding and hydrolysis.</text>
</comment>
<accession>A0A427Y073</accession>
<dbReference type="GO" id="GO:0003723">
    <property type="term" value="F:RNA binding"/>
    <property type="evidence" value="ECO:0007669"/>
    <property type="project" value="UniProtKB-UniRule"/>
</dbReference>
<dbReference type="Pfam" id="PF13959">
    <property type="entry name" value="CTE_SPB4"/>
    <property type="match status" value="1"/>
</dbReference>
<name>A0A427Y073_9TREE</name>
<comment type="catalytic activity">
    <reaction evidence="13">
        <text>ATP + H2O = ADP + phosphate + H(+)</text>
        <dbReference type="Rhea" id="RHEA:13065"/>
        <dbReference type="ChEBI" id="CHEBI:15377"/>
        <dbReference type="ChEBI" id="CHEBI:15378"/>
        <dbReference type="ChEBI" id="CHEBI:30616"/>
        <dbReference type="ChEBI" id="CHEBI:43474"/>
        <dbReference type="ChEBI" id="CHEBI:456216"/>
        <dbReference type="EC" id="3.6.4.13"/>
    </reaction>
</comment>
<keyword evidence="8 13" id="KW-0694">RNA-binding</keyword>
<keyword evidence="7 12" id="KW-0067">ATP-binding</keyword>
<dbReference type="GO" id="GO:0016887">
    <property type="term" value="F:ATP hydrolysis activity"/>
    <property type="evidence" value="ECO:0007669"/>
    <property type="project" value="RHEA"/>
</dbReference>
<evidence type="ECO:0000313" key="18">
    <source>
        <dbReference type="EMBL" id="RSH84395.1"/>
    </source>
</evidence>
<dbReference type="SUPFAM" id="SSF52540">
    <property type="entry name" value="P-loop containing nucleoside triphosphate hydrolases"/>
    <property type="match status" value="1"/>
</dbReference>
<feature type="compositionally biased region" description="Low complexity" evidence="14">
    <location>
        <begin position="564"/>
        <end position="578"/>
    </location>
</feature>
<feature type="compositionally biased region" description="Basic and acidic residues" evidence="14">
    <location>
        <begin position="707"/>
        <end position="725"/>
    </location>
</feature>
<feature type="short sequence motif" description="Q motif" evidence="11">
    <location>
        <begin position="15"/>
        <end position="43"/>
    </location>
</feature>
<keyword evidence="3" id="KW-0698">rRNA processing</keyword>
<dbReference type="GO" id="GO:0005730">
    <property type="term" value="C:nucleolus"/>
    <property type="evidence" value="ECO:0007669"/>
    <property type="project" value="UniProtKB-SubCell"/>
</dbReference>
<evidence type="ECO:0000256" key="13">
    <source>
        <dbReference type="RuleBase" id="RU365068"/>
    </source>
</evidence>
<dbReference type="SMART" id="SM01178">
    <property type="entry name" value="DUF4217"/>
    <property type="match status" value="1"/>
</dbReference>
<dbReference type="SMART" id="SM00490">
    <property type="entry name" value="HELICc"/>
    <property type="match status" value="1"/>
</dbReference>
<evidence type="ECO:0000259" key="16">
    <source>
        <dbReference type="PROSITE" id="PS51194"/>
    </source>
</evidence>
<evidence type="ECO:0000256" key="2">
    <source>
        <dbReference type="ARBA" id="ARBA00022517"/>
    </source>
</evidence>
<evidence type="ECO:0000256" key="14">
    <source>
        <dbReference type="SAM" id="MobiDB-lite"/>
    </source>
</evidence>
<evidence type="ECO:0000256" key="4">
    <source>
        <dbReference type="ARBA" id="ARBA00022741"/>
    </source>
</evidence>
<dbReference type="PROSITE" id="PS51194">
    <property type="entry name" value="HELICASE_CTER"/>
    <property type="match status" value="1"/>
</dbReference>
<feature type="compositionally biased region" description="Basic and acidic residues" evidence="14">
    <location>
        <begin position="550"/>
        <end position="563"/>
    </location>
</feature>
<dbReference type="CDD" id="cd18787">
    <property type="entry name" value="SF2_C_DEAD"/>
    <property type="match status" value="1"/>
</dbReference>
<dbReference type="PROSITE" id="PS51195">
    <property type="entry name" value="Q_MOTIF"/>
    <property type="match status" value="1"/>
</dbReference>
<gene>
    <name evidence="18" type="primary">SPB4</name>
    <name evidence="18" type="ORF">EHS24_005915</name>
</gene>
<dbReference type="EMBL" id="RSCE01000003">
    <property type="protein sequence ID" value="RSH84395.1"/>
    <property type="molecule type" value="Genomic_DNA"/>
</dbReference>
<dbReference type="PROSITE" id="PS51192">
    <property type="entry name" value="HELICASE_ATP_BIND_1"/>
    <property type="match status" value="1"/>
</dbReference>
<dbReference type="Pfam" id="PF23681">
    <property type="entry name" value="CTT_SPB4"/>
    <property type="match status" value="1"/>
</dbReference>
<dbReference type="STRING" id="105984.A0A427Y073"/>
<organism evidence="18 19">
    <name type="scientific">Apiotrichum porosum</name>
    <dbReference type="NCBI Taxonomy" id="105984"/>
    <lineage>
        <taxon>Eukaryota</taxon>
        <taxon>Fungi</taxon>
        <taxon>Dikarya</taxon>
        <taxon>Basidiomycota</taxon>
        <taxon>Agaricomycotina</taxon>
        <taxon>Tremellomycetes</taxon>
        <taxon>Trichosporonales</taxon>
        <taxon>Trichosporonaceae</taxon>
        <taxon>Apiotrichum</taxon>
    </lineage>
</organism>
<comment type="function">
    <text evidence="13">RNA helicase.</text>
</comment>
<dbReference type="InterPro" id="IPR000629">
    <property type="entry name" value="RNA-helicase_DEAD-box_CS"/>
</dbReference>
<keyword evidence="2" id="KW-0690">Ribosome biogenesis</keyword>
<feature type="region of interest" description="Disordered" evidence="14">
    <location>
        <begin position="622"/>
        <end position="742"/>
    </location>
</feature>
<dbReference type="EC" id="3.6.4.13" evidence="13"/>
<evidence type="ECO:0000256" key="12">
    <source>
        <dbReference type="RuleBase" id="RU000492"/>
    </source>
</evidence>
<comment type="similarity">
    <text evidence="10">Belongs to the DEAD box helicase family. DDX55/SPB4 subfamily.</text>
</comment>